<protein>
    <submittedName>
        <fullName evidence="1">Uncharacterized protein</fullName>
    </submittedName>
</protein>
<dbReference type="Proteomes" id="UP000193420">
    <property type="component" value="Unassembled WGS sequence"/>
</dbReference>
<organism evidence="1 2">
    <name type="scientific">Arenibacter troitsensis</name>
    <dbReference type="NCBI Taxonomy" id="188872"/>
    <lineage>
        <taxon>Bacteria</taxon>
        <taxon>Pseudomonadati</taxon>
        <taxon>Bacteroidota</taxon>
        <taxon>Flavobacteriia</taxon>
        <taxon>Flavobacteriales</taxon>
        <taxon>Flavobacteriaceae</taxon>
        <taxon>Arenibacter</taxon>
    </lineage>
</organism>
<reference evidence="2" key="1">
    <citation type="submission" date="2017-04" db="EMBL/GenBank/DDBJ databases">
        <authorList>
            <person name="Varghese N."/>
            <person name="Submissions S."/>
        </authorList>
    </citation>
    <scope>NUCLEOTIDE SEQUENCE [LARGE SCALE GENOMIC DNA]</scope>
    <source>
        <strain evidence="2">DSM 19835</strain>
    </source>
</reference>
<dbReference type="EMBL" id="FXAO01000003">
    <property type="protein sequence ID" value="SMG23608.1"/>
    <property type="molecule type" value="Genomic_DNA"/>
</dbReference>
<evidence type="ECO:0000313" key="1">
    <source>
        <dbReference type="EMBL" id="SMG23608.1"/>
    </source>
</evidence>
<gene>
    <name evidence="1" type="ORF">SAMN03080602_01461</name>
</gene>
<evidence type="ECO:0000313" key="2">
    <source>
        <dbReference type="Proteomes" id="UP000193420"/>
    </source>
</evidence>
<dbReference type="AlphaFoldDB" id="A0A1X7J8H4"/>
<sequence length="58" mass="6809">MVTTPLNDLHRQQRGVGYHINPIGELNLINFQDLAVKPILKFRVWKTFLDFRLLSTTE</sequence>
<dbReference type="STRING" id="188872.SAMN03080602_01461"/>
<keyword evidence="2" id="KW-1185">Reference proteome</keyword>
<name>A0A1X7J8H4_9FLAO</name>
<accession>A0A1X7J8H4</accession>
<proteinExistence type="predicted"/>